<evidence type="ECO:0000313" key="1">
    <source>
        <dbReference type="EMBL" id="KAL1528395.1"/>
    </source>
</evidence>
<sequence length="374" mass="39958">MLLLGCIHAKLKMTSASEAVTPEVKIMKPLSKCKAYAATKYPLFLAHDRGGGRWECTFYQFSYAEAHEEVESLSKECGNAPYEVWARADTVSAPPPVATSPLPTPPLLVPPSSPAPTIVPLPPPVAPPQVVPSPSSPASPVAPPLSGLGNLVGYSSWPAPLRAFLEGLNLSAEEVPQPARGVVAWATPLQLPLLLALLALCCCVCACCRRRCARCCSCRRCLGRKRKLLLPNIDQYSVNITTAAAGLDFSLGDDSFSHTPRTSNMFEMGDVLVDEPTDSLGSDSELTGFGRPAKQVKPGSATQVCSYEELAENNLSDCSAEDFEAIFEPDRRASGVNALNNSRKGSARSRKMVASAKANEKRSLLIDDGAMLVE</sequence>
<dbReference type="Proteomes" id="UP001515480">
    <property type="component" value="Unassembled WGS sequence"/>
</dbReference>
<dbReference type="EMBL" id="JBGBPQ010000002">
    <property type="protein sequence ID" value="KAL1528395.1"/>
    <property type="molecule type" value="Genomic_DNA"/>
</dbReference>
<evidence type="ECO:0000313" key="2">
    <source>
        <dbReference type="Proteomes" id="UP001515480"/>
    </source>
</evidence>
<organism evidence="1 2">
    <name type="scientific">Prymnesium parvum</name>
    <name type="common">Toxic golden alga</name>
    <dbReference type="NCBI Taxonomy" id="97485"/>
    <lineage>
        <taxon>Eukaryota</taxon>
        <taxon>Haptista</taxon>
        <taxon>Haptophyta</taxon>
        <taxon>Prymnesiophyceae</taxon>
        <taxon>Prymnesiales</taxon>
        <taxon>Prymnesiaceae</taxon>
        <taxon>Prymnesium</taxon>
    </lineage>
</organism>
<comment type="caution">
    <text evidence="1">The sequence shown here is derived from an EMBL/GenBank/DDBJ whole genome shotgun (WGS) entry which is preliminary data.</text>
</comment>
<dbReference type="AlphaFoldDB" id="A0AB34K2W7"/>
<accession>A0AB34K2W7</accession>
<keyword evidence="2" id="KW-1185">Reference proteome</keyword>
<reference evidence="1 2" key="1">
    <citation type="journal article" date="2024" name="Science">
        <title>Giant polyketide synthase enzymes in the biosynthesis of giant marine polyether toxins.</title>
        <authorList>
            <person name="Fallon T.R."/>
            <person name="Shende V.V."/>
            <person name="Wierzbicki I.H."/>
            <person name="Pendleton A.L."/>
            <person name="Watervoot N.F."/>
            <person name="Auber R.P."/>
            <person name="Gonzalez D.J."/>
            <person name="Wisecaver J.H."/>
            <person name="Moore B.S."/>
        </authorList>
    </citation>
    <scope>NUCLEOTIDE SEQUENCE [LARGE SCALE GENOMIC DNA]</scope>
    <source>
        <strain evidence="1 2">12B1</strain>
    </source>
</reference>
<gene>
    <name evidence="1" type="ORF">AB1Y20_009745</name>
</gene>
<name>A0AB34K2W7_PRYPA</name>
<proteinExistence type="predicted"/>
<protein>
    <submittedName>
        <fullName evidence="1">Uncharacterized protein</fullName>
    </submittedName>
</protein>